<name>A0A4S8PP83_9ACTN</name>
<keyword evidence="6 8" id="KW-0472">Membrane</keyword>
<dbReference type="InterPro" id="IPR004638">
    <property type="entry name" value="EmrB-like"/>
</dbReference>
<keyword evidence="11" id="KW-1185">Reference proteome</keyword>
<dbReference type="NCBIfam" id="TIGR00711">
    <property type="entry name" value="efflux_EmrB"/>
    <property type="match status" value="1"/>
</dbReference>
<gene>
    <name evidence="10" type="ORF">E9998_00655</name>
</gene>
<feature type="transmembrane region" description="Helical" evidence="8">
    <location>
        <begin position="168"/>
        <end position="187"/>
    </location>
</feature>
<evidence type="ECO:0000256" key="1">
    <source>
        <dbReference type="ARBA" id="ARBA00004651"/>
    </source>
</evidence>
<dbReference type="EMBL" id="STGX01000001">
    <property type="protein sequence ID" value="THV32001.1"/>
    <property type="molecule type" value="Genomic_DNA"/>
</dbReference>
<evidence type="ECO:0000256" key="7">
    <source>
        <dbReference type="SAM" id="MobiDB-lite"/>
    </source>
</evidence>
<dbReference type="InterPro" id="IPR020846">
    <property type="entry name" value="MFS_dom"/>
</dbReference>
<keyword evidence="2" id="KW-0813">Transport</keyword>
<organism evidence="10 11">
    <name type="scientific">Glycomyces paridis</name>
    <dbReference type="NCBI Taxonomy" id="2126555"/>
    <lineage>
        <taxon>Bacteria</taxon>
        <taxon>Bacillati</taxon>
        <taxon>Actinomycetota</taxon>
        <taxon>Actinomycetes</taxon>
        <taxon>Glycomycetales</taxon>
        <taxon>Glycomycetaceae</taxon>
        <taxon>Glycomyces</taxon>
    </lineage>
</organism>
<evidence type="ECO:0000256" key="3">
    <source>
        <dbReference type="ARBA" id="ARBA00022475"/>
    </source>
</evidence>
<dbReference type="InterPro" id="IPR036259">
    <property type="entry name" value="MFS_trans_sf"/>
</dbReference>
<dbReference type="CDD" id="cd17321">
    <property type="entry name" value="MFS_MMR_MDR_like"/>
    <property type="match status" value="1"/>
</dbReference>
<feature type="transmembrane region" description="Helical" evidence="8">
    <location>
        <begin position="260"/>
        <end position="278"/>
    </location>
</feature>
<dbReference type="InterPro" id="IPR011701">
    <property type="entry name" value="MFS"/>
</dbReference>
<dbReference type="OrthoDB" id="9781469at2"/>
<dbReference type="GO" id="GO:0005886">
    <property type="term" value="C:plasma membrane"/>
    <property type="evidence" value="ECO:0007669"/>
    <property type="project" value="UniProtKB-SubCell"/>
</dbReference>
<feature type="transmembrane region" description="Helical" evidence="8">
    <location>
        <begin position="362"/>
        <end position="382"/>
    </location>
</feature>
<feature type="transmembrane region" description="Helical" evidence="8">
    <location>
        <begin position="388"/>
        <end position="406"/>
    </location>
</feature>
<accession>A0A4S8PP83</accession>
<comment type="subcellular location">
    <subcellularLocation>
        <location evidence="1">Cell membrane</location>
        <topology evidence="1">Multi-pass membrane protein</topology>
    </subcellularLocation>
</comment>
<feature type="transmembrane region" description="Helical" evidence="8">
    <location>
        <begin position="427"/>
        <end position="452"/>
    </location>
</feature>
<dbReference type="PANTHER" id="PTHR42718">
    <property type="entry name" value="MAJOR FACILITATOR SUPERFAMILY MULTIDRUG TRANSPORTER MFSC"/>
    <property type="match status" value="1"/>
</dbReference>
<evidence type="ECO:0000256" key="5">
    <source>
        <dbReference type="ARBA" id="ARBA00022989"/>
    </source>
</evidence>
<feature type="transmembrane region" description="Helical" evidence="8">
    <location>
        <begin position="110"/>
        <end position="129"/>
    </location>
</feature>
<feature type="transmembrane region" description="Helical" evidence="8">
    <location>
        <begin position="39"/>
        <end position="62"/>
    </location>
</feature>
<evidence type="ECO:0000259" key="9">
    <source>
        <dbReference type="PROSITE" id="PS50850"/>
    </source>
</evidence>
<evidence type="ECO:0000256" key="4">
    <source>
        <dbReference type="ARBA" id="ARBA00022692"/>
    </source>
</evidence>
<keyword evidence="3" id="KW-1003">Cell membrane</keyword>
<feature type="compositionally biased region" description="Polar residues" evidence="7">
    <location>
        <begin position="15"/>
        <end position="25"/>
    </location>
</feature>
<keyword evidence="4 8" id="KW-0812">Transmembrane</keyword>
<feature type="transmembrane region" description="Helical" evidence="8">
    <location>
        <begin position="334"/>
        <end position="355"/>
    </location>
</feature>
<dbReference type="PRINTS" id="PR01036">
    <property type="entry name" value="TCRTETB"/>
</dbReference>
<evidence type="ECO:0000256" key="8">
    <source>
        <dbReference type="SAM" id="Phobius"/>
    </source>
</evidence>
<dbReference type="Gene3D" id="1.20.1720.10">
    <property type="entry name" value="Multidrug resistance protein D"/>
    <property type="match status" value="1"/>
</dbReference>
<proteinExistence type="predicted"/>
<dbReference type="GO" id="GO:0022857">
    <property type="term" value="F:transmembrane transporter activity"/>
    <property type="evidence" value="ECO:0007669"/>
    <property type="project" value="InterPro"/>
</dbReference>
<dbReference type="SUPFAM" id="SSF103473">
    <property type="entry name" value="MFS general substrate transporter"/>
    <property type="match status" value="1"/>
</dbReference>
<protein>
    <submittedName>
        <fullName evidence="10">MFS transporter</fullName>
    </submittedName>
</protein>
<dbReference type="PANTHER" id="PTHR42718:SF42">
    <property type="entry name" value="EXPORT PROTEIN"/>
    <property type="match status" value="1"/>
</dbReference>
<feature type="region of interest" description="Disordered" evidence="7">
    <location>
        <begin position="1"/>
        <end position="33"/>
    </location>
</feature>
<dbReference type="Gene3D" id="1.20.1250.20">
    <property type="entry name" value="MFS general substrate transporter like domains"/>
    <property type="match status" value="1"/>
</dbReference>
<feature type="transmembrane region" description="Helical" evidence="8">
    <location>
        <begin position="135"/>
        <end position="156"/>
    </location>
</feature>
<dbReference type="AlphaFoldDB" id="A0A4S8PP83"/>
<dbReference type="Pfam" id="PF07690">
    <property type="entry name" value="MFS_1"/>
    <property type="match status" value="1"/>
</dbReference>
<feature type="transmembrane region" description="Helical" evidence="8">
    <location>
        <begin position="299"/>
        <end position="322"/>
    </location>
</feature>
<evidence type="ECO:0000256" key="6">
    <source>
        <dbReference type="ARBA" id="ARBA00023136"/>
    </source>
</evidence>
<sequence length="549" mass="57987">MPPHRRRRAFHRNGNPVSDSRSEPVNATEPEDAGHPRRWAILSVLVISLIVVVLDNTVLNVAMKTLADPKEGVGATQSDLAWMINSYTLVFAGLLFASGVIGDRIGRKRMLLAGLVVFGVASLLSAYATTPDQLIWYRALMGAGAAVMMPSTLSLLRNVFSAKEFPKALGIWTGAVGIGGAIGPIVGGALLDHFWWGSVFLINVPIVVFGLIAVLILAPESKGSQARADFLGMALSMIGLVSLTYGIIEAGDEGSWTGVTVWGTIALGVIVLVAFVLWERRTPHASLDMGLFKNTRFSASSAIITLTFFGMMGLMFFMTFYLQLLKGYTPLETGLLFLPFGAAMLVFAPMSNTLVQRFGAKTVGIVAMLLVITNFTVTATVFEADTPVWVVIVLFAITGAGMANLMPPAMNTLMASVPKEKAGVGSALANTLRQVGGALGVAVLGTVMAQAYQSEIGEAAPQLPDKAAESYASTYGALESGLVPDAAQQAVQTAADASFITALHTTAYAAIGVAVVGLVVIALFFPGKRRREAGEAEREAAAEPEFVEV</sequence>
<feature type="transmembrane region" description="Helical" evidence="8">
    <location>
        <begin position="82"/>
        <end position="101"/>
    </location>
</feature>
<dbReference type="Proteomes" id="UP000305792">
    <property type="component" value="Unassembled WGS sequence"/>
</dbReference>
<feature type="transmembrane region" description="Helical" evidence="8">
    <location>
        <begin position="230"/>
        <end position="248"/>
    </location>
</feature>
<feature type="domain" description="Major facilitator superfamily (MFS) profile" evidence="9">
    <location>
        <begin position="41"/>
        <end position="529"/>
    </location>
</feature>
<feature type="compositionally biased region" description="Basic residues" evidence="7">
    <location>
        <begin position="1"/>
        <end position="11"/>
    </location>
</feature>
<evidence type="ECO:0000313" key="11">
    <source>
        <dbReference type="Proteomes" id="UP000305792"/>
    </source>
</evidence>
<evidence type="ECO:0000313" key="10">
    <source>
        <dbReference type="EMBL" id="THV32001.1"/>
    </source>
</evidence>
<feature type="transmembrane region" description="Helical" evidence="8">
    <location>
        <begin position="193"/>
        <end position="218"/>
    </location>
</feature>
<evidence type="ECO:0000256" key="2">
    <source>
        <dbReference type="ARBA" id="ARBA00022448"/>
    </source>
</evidence>
<feature type="transmembrane region" description="Helical" evidence="8">
    <location>
        <begin position="507"/>
        <end position="525"/>
    </location>
</feature>
<comment type="caution">
    <text evidence="10">The sequence shown here is derived from an EMBL/GenBank/DDBJ whole genome shotgun (WGS) entry which is preliminary data.</text>
</comment>
<keyword evidence="5 8" id="KW-1133">Transmembrane helix</keyword>
<dbReference type="PROSITE" id="PS50850">
    <property type="entry name" value="MFS"/>
    <property type="match status" value="1"/>
</dbReference>
<reference evidence="10 11" key="1">
    <citation type="journal article" date="2018" name="Int. J. Syst. Evol. Microbiol.">
        <title>Glycomyces paridis sp. nov., isolated from the medicinal plant Paris polyphylla.</title>
        <authorList>
            <person name="Fang X.M."/>
            <person name="Bai J.L."/>
            <person name="Su J."/>
            <person name="Zhao L.L."/>
            <person name="Liu H.Y."/>
            <person name="Ma B.P."/>
            <person name="Zhang Y.Q."/>
            <person name="Yu L.Y."/>
        </authorList>
    </citation>
    <scope>NUCLEOTIDE SEQUENCE [LARGE SCALE GENOMIC DNA]</scope>
    <source>
        <strain evidence="10 11">CPCC 204357</strain>
    </source>
</reference>